<sequence>MERRESSAGQHRRGIEFSIHERPLSGHRPPAYDRTLYSHLPPHQQPLPPDPEEEWLDDLSHTLPLGSGSTQEWMGRHYQQREAGTSRQSYSAMLDGGDTEIVDLDFGLSSRTPGVGANTCASNHVGATTIGQTYVGRVGVAGVGGRSSRVGGTADGCRQAPSICGGVGPARDPPRAVLPTHSATPSPALWQRAAAPAANTSTSPPKEMGRQAWASCRQQMRRATADNITNEVSRMRVGSDADADEESPDSHCEEEPEDADDLEIRPIGGSVGEKGGKHPAWSVEEMIKLARAKRDRHAHFEGMPHNYGRTRNREWKLQDLQKRLVDVGVKRTTDDIGKKWDNLFHHYKKVQRYQNTSRGKNFFILTSALRTEEGFNFRMDQRVYLGIDNMPQGNKTIYHDILTDTKRSVAHGATWTIPIQKARGRIRRRQWQANRKGARLEVQKLCGVHGSEGEMEGEGGQDVSPMDVPSTVTPTLGFRRDGVSRERMIALANLGLPGTPRGGGSGTVHSQGIVINDTTQQRPISSTSTIVFVVERTDKGQVPVSPLRHMDPLNTLIIGGSSRVVAPSAQARSPSVHATATAAGERQEDRTVEEAGRKEERRDEIPRPDCGDDNSLNLRKKRTRQEEELEAKSKLWVDGKTFWGRGPGCMIADVVHDCANYYCAIVNGDAGATAPHGVIMPGPDVLCVRIEDPAQREPALRRARRTENVTMRVIHGWIFRSSSRSDGFARAESYVAVHYPTDLAKAPGSGPTTGKCPSQDLAESQTLSARCLLLASCMWVMRMGGDDARSYEEASYYAQLVAKPTIVAAGSQSFNWRRHVLQSANAVLTRLGKPPLTMGAFPNYISEWASCGVRFNYHAGLADLDIAAKMDWMGAGPFDGDHKEDGPDDDVGK</sequence>
<feature type="compositionally biased region" description="Basic and acidic residues" evidence="1">
    <location>
        <begin position="13"/>
        <end position="24"/>
    </location>
</feature>
<name>A0A388K3B1_CHABU</name>
<feature type="region of interest" description="Disordered" evidence="1">
    <location>
        <begin position="225"/>
        <end position="264"/>
    </location>
</feature>
<dbReference type="EMBL" id="BFEA01000050">
    <property type="protein sequence ID" value="GBG64423.1"/>
    <property type="molecule type" value="Genomic_DNA"/>
</dbReference>
<feature type="compositionally biased region" description="Basic and acidic residues" evidence="1">
    <location>
        <begin position="585"/>
        <end position="610"/>
    </location>
</feature>
<dbReference type="PANTHER" id="PTHR33492:SF4">
    <property type="entry name" value="OS02G0174300 PROTEIN"/>
    <property type="match status" value="1"/>
</dbReference>
<comment type="caution">
    <text evidence="2">The sequence shown here is derived from an EMBL/GenBank/DDBJ whole genome shotgun (WGS) entry which is preliminary data.</text>
</comment>
<feature type="region of interest" description="Disordered" evidence="1">
    <location>
        <begin position="1"/>
        <end position="54"/>
    </location>
</feature>
<evidence type="ECO:0000256" key="1">
    <source>
        <dbReference type="SAM" id="MobiDB-lite"/>
    </source>
</evidence>
<proteinExistence type="predicted"/>
<organism evidence="2 3">
    <name type="scientific">Chara braunii</name>
    <name type="common">Braun's stonewort</name>
    <dbReference type="NCBI Taxonomy" id="69332"/>
    <lineage>
        <taxon>Eukaryota</taxon>
        <taxon>Viridiplantae</taxon>
        <taxon>Streptophyta</taxon>
        <taxon>Charophyceae</taxon>
        <taxon>Charales</taxon>
        <taxon>Characeae</taxon>
        <taxon>Chara</taxon>
    </lineage>
</organism>
<evidence type="ECO:0000313" key="2">
    <source>
        <dbReference type="EMBL" id="GBG64423.1"/>
    </source>
</evidence>
<dbReference type="PANTHER" id="PTHR33492">
    <property type="entry name" value="OSJNBA0043A12.37 PROTEIN-RELATED"/>
    <property type="match status" value="1"/>
</dbReference>
<dbReference type="Gramene" id="GBG64423">
    <property type="protein sequence ID" value="GBG64423"/>
    <property type="gene ID" value="CBR_g44308"/>
</dbReference>
<feature type="region of interest" description="Disordered" evidence="1">
    <location>
        <begin position="568"/>
        <end position="624"/>
    </location>
</feature>
<dbReference type="Proteomes" id="UP000265515">
    <property type="component" value="Unassembled WGS sequence"/>
</dbReference>
<gene>
    <name evidence="2" type="ORF">CBR_g44308</name>
</gene>
<keyword evidence="3" id="KW-1185">Reference proteome</keyword>
<evidence type="ECO:0008006" key="4">
    <source>
        <dbReference type="Google" id="ProtNLM"/>
    </source>
</evidence>
<evidence type="ECO:0000313" key="3">
    <source>
        <dbReference type="Proteomes" id="UP000265515"/>
    </source>
</evidence>
<protein>
    <recommendedName>
        <fullName evidence="4">Myb-like domain-containing protein</fullName>
    </recommendedName>
</protein>
<dbReference type="AlphaFoldDB" id="A0A388K3B1"/>
<accession>A0A388K3B1</accession>
<dbReference type="Gene3D" id="1.10.10.60">
    <property type="entry name" value="Homeodomain-like"/>
    <property type="match status" value="1"/>
</dbReference>
<reference evidence="2 3" key="1">
    <citation type="journal article" date="2018" name="Cell">
        <title>The Chara Genome: Secondary Complexity and Implications for Plant Terrestrialization.</title>
        <authorList>
            <person name="Nishiyama T."/>
            <person name="Sakayama H."/>
            <person name="Vries J.D."/>
            <person name="Buschmann H."/>
            <person name="Saint-Marcoux D."/>
            <person name="Ullrich K.K."/>
            <person name="Haas F.B."/>
            <person name="Vanderstraeten L."/>
            <person name="Becker D."/>
            <person name="Lang D."/>
            <person name="Vosolsobe S."/>
            <person name="Rombauts S."/>
            <person name="Wilhelmsson P.K.I."/>
            <person name="Janitza P."/>
            <person name="Kern R."/>
            <person name="Heyl A."/>
            <person name="Rumpler F."/>
            <person name="Villalobos L.I.A.C."/>
            <person name="Clay J.M."/>
            <person name="Skokan R."/>
            <person name="Toyoda A."/>
            <person name="Suzuki Y."/>
            <person name="Kagoshima H."/>
            <person name="Schijlen E."/>
            <person name="Tajeshwar N."/>
            <person name="Catarino B."/>
            <person name="Hetherington A.J."/>
            <person name="Saltykova A."/>
            <person name="Bonnot C."/>
            <person name="Breuninger H."/>
            <person name="Symeonidi A."/>
            <person name="Radhakrishnan G.V."/>
            <person name="Van Nieuwerburgh F."/>
            <person name="Deforce D."/>
            <person name="Chang C."/>
            <person name="Karol K.G."/>
            <person name="Hedrich R."/>
            <person name="Ulvskov P."/>
            <person name="Glockner G."/>
            <person name="Delwiche C.F."/>
            <person name="Petrasek J."/>
            <person name="Van de Peer Y."/>
            <person name="Friml J."/>
            <person name="Beilby M."/>
            <person name="Dolan L."/>
            <person name="Kohara Y."/>
            <person name="Sugano S."/>
            <person name="Fujiyama A."/>
            <person name="Delaux P.-M."/>
            <person name="Quint M."/>
            <person name="TheiBen G."/>
            <person name="Hagemann M."/>
            <person name="Harholt J."/>
            <person name="Dunand C."/>
            <person name="Zachgo S."/>
            <person name="Langdale J."/>
            <person name="Maumus F."/>
            <person name="Straeten D.V.D."/>
            <person name="Gould S.B."/>
            <person name="Rensing S.A."/>
        </authorList>
    </citation>
    <scope>NUCLEOTIDE SEQUENCE [LARGE SCALE GENOMIC DNA]</scope>
    <source>
        <strain evidence="2 3">S276</strain>
    </source>
</reference>